<name>A0ABV3P7B7_9ACTN</name>
<dbReference type="Gene3D" id="3.40.80.10">
    <property type="entry name" value="Peptidoglycan recognition protein-like"/>
    <property type="match status" value="1"/>
</dbReference>
<feature type="domain" description="Peptidoglycan recognition protein family" evidence="3">
    <location>
        <begin position="175"/>
        <end position="323"/>
    </location>
</feature>
<dbReference type="CDD" id="cd06583">
    <property type="entry name" value="PGRP"/>
    <property type="match status" value="1"/>
</dbReference>
<dbReference type="InterPro" id="IPR006619">
    <property type="entry name" value="PGRP_domain_met/bac"/>
</dbReference>
<dbReference type="EC" id="3.5.1.28" evidence="4"/>
<feature type="signal peptide" evidence="2">
    <location>
        <begin position="1"/>
        <end position="21"/>
    </location>
</feature>
<dbReference type="PANTHER" id="PTHR11022">
    <property type="entry name" value="PEPTIDOGLYCAN RECOGNITION PROTEIN"/>
    <property type="match status" value="1"/>
</dbReference>
<dbReference type="InterPro" id="IPR002502">
    <property type="entry name" value="Amidase_domain"/>
</dbReference>
<dbReference type="InterPro" id="IPR013207">
    <property type="entry name" value="LGFP"/>
</dbReference>
<accession>A0ABV3P7B7</accession>
<dbReference type="EMBL" id="JBFNQN010000007">
    <property type="protein sequence ID" value="MEW9265435.1"/>
    <property type="molecule type" value="Genomic_DNA"/>
</dbReference>
<keyword evidence="4" id="KW-0378">Hydrolase</keyword>
<organism evidence="4 5">
    <name type="scientific">Kineococcus endophyticus</name>
    <dbReference type="NCBI Taxonomy" id="1181883"/>
    <lineage>
        <taxon>Bacteria</taxon>
        <taxon>Bacillati</taxon>
        <taxon>Actinomycetota</taxon>
        <taxon>Actinomycetes</taxon>
        <taxon>Kineosporiales</taxon>
        <taxon>Kineosporiaceae</taxon>
        <taxon>Kineococcus</taxon>
    </lineage>
</organism>
<evidence type="ECO:0000256" key="1">
    <source>
        <dbReference type="ARBA" id="ARBA00007553"/>
    </source>
</evidence>
<evidence type="ECO:0000259" key="3">
    <source>
        <dbReference type="SMART" id="SM00701"/>
    </source>
</evidence>
<evidence type="ECO:0000256" key="2">
    <source>
        <dbReference type="SAM" id="SignalP"/>
    </source>
</evidence>
<keyword evidence="2" id="KW-0732">Signal</keyword>
<dbReference type="InterPro" id="IPR015510">
    <property type="entry name" value="PGRP"/>
</dbReference>
<dbReference type="InterPro" id="IPR036505">
    <property type="entry name" value="Amidase/PGRP_sf"/>
</dbReference>
<dbReference type="Pfam" id="PF08310">
    <property type="entry name" value="LGFP"/>
    <property type="match status" value="3"/>
</dbReference>
<dbReference type="PANTHER" id="PTHR11022:SF41">
    <property type="entry name" value="PEPTIDOGLYCAN-RECOGNITION PROTEIN LC-RELATED"/>
    <property type="match status" value="1"/>
</dbReference>
<sequence>MPARFALSRRAALTGAGGALAAVAALGADPAVAAVPAQARRLPGGSPGGVRAIPLPPVRSLLSSAGSSDLAVVTLPVDGGSMLGVTFAGPAPASIALRVTRPGADPGPWRPLSIEDGTTDPVWTGALPVGTVVDVRLPREAVAGARLAVVDPGPDPARTARTLSGGTGAAAGDAPVVRPRADWGADELLRRADPDVADTLRAAVVHHTADGGGYSRAEVPAVIRGMYRYHTQTLGWSDLGYNVVVDRFGGIWEGRAGGVARPVVGAHAGGFNTGTFGVSMMGDFSAVAPTEECLAAVAAVIAWKFSLHGLDARGRTTLTSSGGGTSRWAAGRTVEVATISAHRDLGYTACPGDVGYTRMDDLRDRVAARLGTTRRSGAGSAIARRYAEVDGPALLGEPTSGEGDALRGGRFRHYERGSIYHHPDTGTHVVRATHRSKYAALGWEWSALGFPTADTTDLPGAVGSYTHFEHGSIYRRSGSEPHVVLGALRAVWAGQGWERSRFGFPVSDEYDVPGGRASDFEGGGLRWSAATGRVREA</sequence>
<dbReference type="SMART" id="SM00701">
    <property type="entry name" value="PGRP"/>
    <property type="match status" value="1"/>
</dbReference>
<reference evidence="4 5" key="1">
    <citation type="submission" date="2024-07" db="EMBL/GenBank/DDBJ databases">
        <authorList>
            <person name="Thanompreechachai J."/>
            <person name="Duangmal K."/>
        </authorList>
    </citation>
    <scope>NUCLEOTIDE SEQUENCE [LARGE SCALE GENOMIC DNA]</scope>
    <source>
        <strain evidence="4 5">KCTC 19886</strain>
    </source>
</reference>
<proteinExistence type="inferred from homology"/>
<gene>
    <name evidence="4" type="ORF">AB1207_11800</name>
</gene>
<dbReference type="GO" id="GO:0008745">
    <property type="term" value="F:N-acetylmuramoyl-L-alanine amidase activity"/>
    <property type="evidence" value="ECO:0007669"/>
    <property type="project" value="UniProtKB-EC"/>
</dbReference>
<dbReference type="PROSITE" id="PS51318">
    <property type="entry name" value="TAT"/>
    <property type="match status" value="1"/>
</dbReference>
<dbReference type="InterPro" id="IPR006311">
    <property type="entry name" value="TAT_signal"/>
</dbReference>
<dbReference type="SUPFAM" id="SSF55846">
    <property type="entry name" value="N-acetylmuramoyl-L-alanine amidase-like"/>
    <property type="match status" value="1"/>
</dbReference>
<feature type="chain" id="PRO_5046829414" evidence="2">
    <location>
        <begin position="22"/>
        <end position="537"/>
    </location>
</feature>
<keyword evidence="5" id="KW-1185">Reference proteome</keyword>
<protein>
    <submittedName>
        <fullName evidence="4">N-acetylmuramoyl-L-alanine amidase</fullName>
        <ecNumber evidence="4">3.5.1.28</ecNumber>
    </submittedName>
</protein>
<dbReference type="RefSeq" id="WP_367638509.1">
    <property type="nucleotide sequence ID" value="NZ_JBFNQN010000007.1"/>
</dbReference>
<dbReference type="Proteomes" id="UP001555826">
    <property type="component" value="Unassembled WGS sequence"/>
</dbReference>
<dbReference type="Pfam" id="PF01510">
    <property type="entry name" value="Amidase_2"/>
    <property type="match status" value="1"/>
</dbReference>
<evidence type="ECO:0000313" key="5">
    <source>
        <dbReference type="Proteomes" id="UP001555826"/>
    </source>
</evidence>
<evidence type="ECO:0000313" key="4">
    <source>
        <dbReference type="EMBL" id="MEW9265435.1"/>
    </source>
</evidence>
<comment type="similarity">
    <text evidence="1">Belongs to the N-acetylmuramoyl-L-alanine amidase 2 family.</text>
</comment>
<comment type="caution">
    <text evidence="4">The sequence shown here is derived from an EMBL/GenBank/DDBJ whole genome shotgun (WGS) entry which is preliminary data.</text>
</comment>